<feature type="domain" description="Glycosyltransferase subfamily 4-like N-terminal" evidence="4">
    <location>
        <begin position="13"/>
        <end position="171"/>
    </location>
</feature>
<keyword evidence="2 5" id="KW-0808">Transferase</keyword>
<gene>
    <name evidence="5" type="ORF">ACFYG5_03540</name>
</gene>
<proteinExistence type="predicted"/>
<dbReference type="EC" id="2.4.-.-" evidence="5"/>
<dbReference type="EMBL" id="CP170721">
    <property type="protein sequence ID" value="XIA19231.1"/>
    <property type="molecule type" value="Genomic_DNA"/>
</dbReference>
<accession>A0AB74UR36</accession>
<dbReference type="Pfam" id="PF13692">
    <property type="entry name" value="Glyco_trans_1_4"/>
    <property type="match status" value="1"/>
</dbReference>
<evidence type="ECO:0000256" key="1">
    <source>
        <dbReference type="ARBA" id="ARBA00022676"/>
    </source>
</evidence>
<dbReference type="CDD" id="cd03820">
    <property type="entry name" value="GT4_AmsD-like"/>
    <property type="match status" value="1"/>
</dbReference>
<keyword evidence="1 5" id="KW-0328">Glycosyltransferase</keyword>
<name>A0AB74UR36_9GAMM</name>
<evidence type="ECO:0000259" key="4">
    <source>
        <dbReference type="Pfam" id="PF13439"/>
    </source>
</evidence>
<feature type="domain" description="Glycosyl transferase family 1" evidence="3">
    <location>
        <begin position="187"/>
        <end position="341"/>
    </location>
</feature>
<evidence type="ECO:0000259" key="3">
    <source>
        <dbReference type="Pfam" id="PF00534"/>
    </source>
</evidence>
<reference evidence="5" key="1">
    <citation type="submission" date="2024-10" db="EMBL/GenBank/DDBJ databases">
        <authorList>
            <person name="Lesea H.P."/>
            <person name="Kuehl J.V."/>
            <person name="Chandonia J.-M."/>
        </authorList>
    </citation>
    <scope>NUCLEOTIDE SEQUENCE</scope>
    <source>
        <strain evidence="5">FW102-FHT14D07</strain>
    </source>
</reference>
<dbReference type="Pfam" id="PF00534">
    <property type="entry name" value="Glycos_transf_1"/>
    <property type="match status" value="1"/>
</dbReference>
<dbReference type="GO" id="GO:0016757">
    <property type="term" value="F:glycosyltransferase activity"/>
    <property type="evidence" value="ECO:0007669"/>
    <property type="project" value="UniProtKB-KW"/>
</dbReference>
<dbReference type="GO" id="GO:1901135">
    <property type="term" value="P:carbohydrate derivative metabolic process"/>
    <property type="evidence" value="ECO:0007669"/>
    <property type="project" value="UniProtKB-ARBA"/>
</dbReference>
<evidence type="ECO:0000256" key="2">
    <source>
        <dbReference type="ARBA" id="ARBA00022679"/>
    </source>
</evidence>
<dbReference type="AlphaFoldDB" id="A0AB74UR36"/>
<evidence type="ECO:0000313" key="5">
    <source>
        <dbReference type="EMBL" id="XIA19231.1"/>
    </source>
</evidence>
<dbReference type="SUPFAM" id="SSF53756">
    <property type="entry name" value="UDP-Glycosyltransferase/glycogen phosphorylase"/>
    <property type="match status" value="2"/>
</dbReference>
<feature type="domain" description="Glycosyltransferase subfamily 4-like N-terminal" evidence="4">
    <location>
        <begin position="397"/>
        <end position="557"/>
    </location>
</feature>
<dbReference type="Pfam" id="PF13439">
    <property type="entry name" value="Glyco_transf_4"/>
    <property type="match status" value="2"/>
</dbReference>
<dbReference type="PANTHER" id="PTHR12526:SF510">
    <property type="entry name" value="D-INOSITOL 3-PHOSPHATE GLYCOSYLTRANSFERASE"/>
    <property type="match status" value="1"/>
</dbReference>
<dbReference type="Gene3D" id="3.40.50.2000">
    <property type="entry name" value="Glycogen Phosphorylase B"/>
    <property type="match status" value="4"/>
</dbReference>
<dbReference type="RefSeq" id="WP_395119590.1">
    <property type="nucleotide sequence ID" value="NZ_CP170721.1"/>
</dbReference>
<sequence length="767" mass="82793">MRVALVIPTMGGGGAERVMATLANAWVADGAAVTLITLARSHGDKYPLHAAVQRVGLDVAAPSPHALVALRSNVLRLRALRHALRAARPDVIVSFTTTTNLMVVLAVTGWRVPVIVSERVFVAAHPPRAPWRLLYRVLCRRAAAVVAQTRRGADDLEARLQRPVEVIPNPVRELPLAGARRTPRGPGRIVLASGRLEAQKGFDILIGAWATLAATHPHWRLRITGEGSMRAALNEQIDRLGLGASVELAGFDDDLAGAMREADIFVLSSRFEGMPNVLLEAMSLGLACVSTDCETGPREIIEHGTNGWLVPVADAPALAAGLGTLMHDEALRRRLGARAIEVRHNHSLASVFARWQSLVTRVAAQCPVRVRATVPSNGADDARKPRVLFLIRSLGRGGAERQLATLAIGLRRDGWEVAVACFYAGGPFQHELERGGVPIIDLHKRGRWDVAGFLWRLARALRGYRPDIVHGYLTVGNLLSLFAPLASPGSRVVWGVRSSFIDRQRYDWMSRATFALSCRMARRADRIIFNSRAGSTLHGAQGYPADRLVVIANGIDTGHFRFDAASRARMRRAWEVPDTALLVGLVGRLDPMKDHPTFLQAIAGLAHDARWRFVCVGGGDAGYAEQLQALARGLGLAERLVWAGPCEDMAAAYSAIDILASSSRGEGFPNVVAEAMACGRPCVVTDVGDSADLVGDTGIVVPAGDPVALRDGIARMRERMARDPFAAAHAARARVVDQFSTARLVGHSERVLEEVHRRHCTLGGATS</sequence>
<dbReference type="InterPro" id="IPR001296">
    <property type="entry name" value="Glyco_trans_1"/>
</dbReference>
<dbReference type="PANTHER" id="PTHR12526">
    <property type="entry name" value="GLYCOSYLTRANSFERASE"/>
    <property type="match status" value="1"/>
</dbReference>
<protein>
    <submittedName>
        <fullName evidence="5">Glycosyltransferase</fullName>
        <ecNumber evidence="5">2.4.-.-</ecNumber>
    </submittedName>
</protein>
<organism evidence="5">
    <name type="scientific">Rhodanobacter sp. FW102-FHT14D07</name>
    <dbReference type="NCBI Taxonomy" id="3351462"/>
    <lineage>
        <taxon>Bacteria</taxon>
        <taxon>Pseudomonadati</taxon>
        <taxon>Pseudomonadota</taxon>
        <taxon>Gammaproteobacteria</taxon>
        <taxon>Lysobacterales</taxon>
        <taxon>Rhodanobacteraceae</taxon>
        <taxon>Rhodanobacter</taxon>
    </lineage>
</organism>
<dbReference type="InterPro" id="IPR028098">
    <property type="entry name" value="Glyco_trans_4-like_N"/>
</dbReference>